<evidence type="ECO:0000256" key="1">
    <source>
        <dbReference type="SAM" id="MobiDB-lite"/>
    </source>
</evidence>
<dbReference type="Proteomes" id="UP000663570">
    <property type="component" value="Chromosome"/>
</dbReference>
<proteinExistence type="predicted"/>
<gene>
    <name evidence="2" type="ORF">JY500_17880</name>
</gene>
<organism evidence="2 3">
    <name type="scientific">Niveibacterium microcysteis</name>
    <dbReference type="NCBI Taxonomy" id="2811415"/>
    <lineage>
        <taxon>Bacteria</taxon>
        <taxon>Pseudomonadati</taxon>
        <taxon>Pseudomonadota</taxon>
        <taxon>Betaproteobacteria</taxon>
        <taxon>Rhodocyclales</taxon>
        <taxon>Rhodocyclaceae</taxon>
        <taxon>Niveibacterium</taxon>
    </lineage>
</organism>
<name>A0ABX7M4F4_9RHOO</name>
<reference evidence="2 3" key="1">
    <citation type="submission" date="2021-02" db="EMBL/GenBank/DDBJ databases">
        <title>Niveibacterium changnyeongensis HC41.</title>
        <authorList>
            <person name="Kang M."/>
        </authorList>
    </citation>
    <scope>NUCLEOTIDE SEQUENCE [LARGE SCALE GENOMIC DNA]</scope>
    <source>
        <strain evidence="2 3">HC41</strain>
    </source>
</reference>
<dbReference type="RefSeq" id="WP_172203219.1">
    <property type="nucleotide sequence ID" value="NZ_CP071060.1"/>
</dbReference>
<evidence type="ECO:0000313" key="2">
    <source>
        <dbReference type="EMBL" id="QSI76316.1"/>
    </source>
</evidence>
<feature type="region of interest" description="Disordered" evidence="1">
    <location>
        <begin position="1"/>
        <end position="22"/>
    </location>
</feature>
<evidence type="ECO:0000313" key="3">
    <source>
        <dbReference type="Proteomes" id="UP000663570"/>
    </source>
</evidence>
<protein>
    <submittedName>
        <fullName evidence="2">Uncharacterized protein</fullName>
    </submittedName>
</protein>
<keyword evidence="3" id="KW-1185">Reference proteome</keyword>
<sequence length="100" mass="10899">MNSRSNSPWGATLPLKSLRSTPPKQRLNGWWLEHAPGQSNATGIIGAFVHTAAGKTSSVIDIDAETRRVKTKSGTIYELGLPDTAFARENTRLLRELGLI</sequence>
<dbReference type="EMBL" id="CP071060">
    <property type="protein sequence ID" value="QSI76316.1"/>
    <property type="molecule type" value="Genomic_DNA"/>
</dbReference>
<accession>A0ABX7M4F4</accession>